<dbReference type="Proteomes" id="UP001515641">
    <property type="component" value="Unassembled WGS sequence"/>
</dbReference>
<accession>A0ABX0LH90</accession>
<evidence type="ECO:0000313" key="2">
    <source>
        <dbReference type="Proteomes" id="UP001515641"/>
    </source>
</evidence>
<proteinExistence type="predicted"/>
<protein>
    <submittedName>
        <fullName evidence="1">Replication initiator protein A</fullName>
    </submittedName>
</protein>
<keyword evidence="2" id="KW-1185">Reference proteome</keyword>
<dbReference type="InterPro" id="IPR018777">
    <property type="entry name" value="Replication_initiator_prot_A"/>
</dbReference>
<name>A0ABX0LH90_9NEIS</name>
<dbReference type="EMBL" id="JAAOMA010000042">
    <property type="protein sequence ID" value="NHR07815.1"/>
    <property type="molecule type" value="Genomic_DNA"/>
</dbReference>
<reference evidence="1 2" key="1">
    <citation type="submission" date="2020-03" db="EMBL/GenBank/DDBJ databases">
        <title>Draft genome sequence of environmentally isolated cultures.</title>
        <authorList>
            <person name="Wilson H.S."/>
            <person name="De Leon M.E."/>
        </authorList>
    </citation>
    <scope>NUCLEOTIDE SEQUENCE [LARGE SCALE GENOMIC DNA]</scope>
    <source>
        <strain evidence="1 2">HSC-31F16</strain>
    </source>
</reference>
<sequence>MDPMQGDLFICDVANWTVKDDLVSMDVPIFSLSKGKDSDIRQYKRGDRVLRVIPSGVGAATVFDKDLLIYAMSQVIAARNQGRPVTKEVEINSYDFLIGTDRGDGRNSFESIVGMLRRLKGTTIETNVPTGNVIQTTGFSMIEKYTILSEKKRVGKNGEEVSRILSFTMTFSDWAWNGMMDYEILTLHRGYFKLAKPIERRLYEIARKFCSDKAYWKINIDLLAEKVGTSRQRFKFRDDLRDVIRNDCLPDYRIALDVNKSPDDVVFYTKDSAKLAKALLGSNSDALIWFESLLKKGNV</sequence>
<comment type="caution">
    <text evidence="1">The sequence shown here is derived from an EMBL/GenBank/DDBJ whole genome shotgun (WGS) entry which is preliminary data.</text>
</comment>
<organism evidence="1 2">
    <name type="scientific">Chromobacterium fluminis</name>
    <dbReference type="NCBI Taxonomy" id="3044269"/>
    <lineage>
        <taxon>Bacteria</taxon>
        <taxon>Pseudomonadati</taxon>
        <taxon>Pseudomonadota</taxon>
        <taxon>Betaproteobacteria</taxon>
        <taxon>Neisseriales</taxon>
        <taxon>Chromobacteriaceae</taxon>
        <taxon>Chromobacterium</taxon>
    </lineage>
</organism>
<evidence type="ECO:0000313" key="1">
    <source>
        <dbReference type="EMBL" id="NHR07815.1"/>
    </source>
</evidence>
<dbReference type="Pfam" id="PF10134">
    <property type="entry name" value="RPA"/>
    <property type="match status" value="1"/>
</dbReference>
<gene>
    <name evidence="1" type="ORF">HA052_21730</name>
</gene>